<keyword evidence="7" id="KW-0539">Nucleus</keyword>
<dbReference type="FunFam" id="3.30.160.60:FF:001498">
    <property type="entry name" value="Zinc finger protein 404"/>
    <property type="match status" value="1"/>
</dbReference>
<reference evidence="11" key="1">
    <citation type="submission" date="2025-08" db="UniProtKB">
        <authorList>
            <consortium name="Ensembl"/>
        </authorList>
    </citation>
    <scope>IDENTIFICATION</scope>
</reference>
<dbReference type="InterPro" id="IPR013087">
    <property type="entry name" value="Znf_C2H2_type"/>
</dbReference>
<evidence type="ECO:0000313" key="11">
    <source>
        <dbReference type="Ensembl" id="ENSZALP00000004565.1"/>
    </source>
</evidence>
<feature type="domain" description="C2H2-type" evidence="10">
    <location>
        <begin position="214"/>
        <end position="244"/>
    </location>
</feature>
<feature type="domain" description="C2H2-type" evidence="10">
    <location>
        <begin position="186"/>
        <end position="213"/>
    </location>
</feature>
<evidence type="ECO:0000313" key="12">
    <source>
        <dbReference type="Proteomes" id="UP000694413"/>
    </source>
</evidence>
<dbReference type="SMART" id="SM00355">
    <property type="entry name" value="ZnF_C2H2"/>
    <property type="match status" value="5"/>
</dbReference>
<sequence>MYSFLVFLPKQNFPSPNLSQTEKEAVRNKKDPQDTQACEKEVGAPFPLSPAPSPSPAQPPAAGQPCCQHHRTGDALGGSPCPSLWHGGKSHPLLFFPPPDKKLRTGTRDDKSPQQNLVEEAVSDSRAQESNGEETPQRFHRKRGCKPSMGCSEEERPSLSQEGGQSFSQSSELVVHEQLHDGEKPHKCLQCGKSFRQSSTLIRHQSIHTGEWAYECGECEECGKGSSYRSELIRHQHIHTGERPYECPQYQKRFQTSSSLLQHQQIHTEQRPFHCPECGKGFKRNSHLITHQRIHTREKPYECSECGKSFTSSSNMRKHQWRHH</sequence>
<evidence type="ECO:0000256" key="3">
    <source>
        <dbReference type="ARBA" id="ARBA00022723"/>
    </source>
</evidence>
<feature type="compositionally biased region" description="Pro residues" evidence="9">
    <location>
        <begin position="47"/>
        <end position="59"/>
    </location>
</feature>
<dbReference type="FunFam" id="3.30.160.60:FF:000557">
    <property type="entry name" value="zinc finger and SCAN domain-containing protein 29"/>
    <property type="match status" value="1"/>
</dbReference>
<evidence type="ECO:0000256" key="5">
    <source>
        <dbReference type="ARBA" id="ARBA00022771"/>
    </source>
</evidence>
<feature type="domain" description="C2H2-type" evidence="10">
    <location>
        <begin position="273"/>
        <end position="300"/>
    </location>
</feature>
<feature type="domain" description="C2H2-type" evidence="10">
    <location>
        <begin position="149"/>
        <end position="185"/>
    </location>
</feature>
<dbReference type="AlphaFoldDB" id="A0A8D2M7W2"/>
<dbReference type="FunFam" id="3.30.160.60:FF:000895">
    <property type="entry name" value="Zinc finger protein 597"/>
    <property type="match status" value="1"/>
</dbReference>
<feature type="compositionally biased region" description="Basic and acidic residues" evidence="9">
    <location>
        <begin position="21"/>
        <end position="42"/>
    </location>
</feature>
<evidence type="ECO:0000256" key="8">
    <source>
        <dbReference type="PROSITE-ProRule" id="PRU00042"/>
    </source>
</evidence>
<comment type="similarity">
    <text evidence="2">Belongs to the krueppel C2H2-type zinc-finger protein family.</text>
</comment>
<gene>
    <name evidence="11" type="primary">LOC102065316</name>
</gene>
<dbReference type="Ensembl" id="ENSZALT00000006877.1">
    <property type="protein sequence ID" value="ENSZALP00000004565.1"/>
    <property type="gene ID" value="ENSZALG00000004276.1"/>
</dbReference>
<dbReference type="PROSITE" id="PS00028">
    <property type="entry name" value="ZINC_FINGER_C2H2_1"/>
    <property type="match status" value="3"/>
</dbReference>
<protein>
    <recommendedName>
        <fullName evidence="10">C2H2-type domain-containing protein</fullName>
    </recommendedName>
</protein>
<feature type="compositionally biased region" description="Low complexity" evidence="9">
    <location>
        <begin position="158"/>
        <end position="172"/>
    </location>
</feature>
<proteinExistence type="inferred from homology"/>
<dbReference type="FunFam" id="3.30.160.60:FF:002343">
    <property type="entry name" value="Zinc finger protein 33A"/>
    <property type="match status" value="1"/>
</dbReference>
<evidence type="ECO:0000256" key="1">
    <source>
        <dbReference type="ARBA" id="ARBA00004123"/>
    </source>
</evidence>
<dbReference type="FunFam" id="3.30.160.60:FF:000358">
    <property type="entry name" value="zinc finger protein 24"/>
    <property type="match status" value="1"/>
</dbReference>
<dbReference type="GO" id="GO:0008270">
    <property type="term" value="F:zinc ion binding"/>
    <property type="evidence" value="ECO:0007669"/>
    <property type="project" value="UniProtKB-KW"/>
</dbReference>
<dbReference type="Proteomes" id="UP000694413">
    <property type="component" value="Unassembled WGS sequence"/>
</dbReference>
<evidence type="ECO:0000256" key="7">
    <source>
        <dbReference type="ARBA" id="ARBA00023242"/>
    </source>
</evidence>
<evidence type="ECO:0000256" key="4">
    <source>
        <dbReference type="ARBA" id="ARBA00022737"/>
    </source>
</evidence>
<dbReference type="Gene3D" id="3.30.160.60">
    <property type="entry name" value="Classic Zinc Finger"/>
    <property type="match status" value="6"/>
</dbReference>
<evidence type="ECO:0000256" key="2">
    <source>
        <dbReference type="ARBA" id="ARBA00006991"/>
    </source>
</evidence>
<dbReference type="GO" id="GO:0005634">
    <property type="term" value="C:nucleus"/>
    <property type="evidence" value="ECO:0007669"/>
    <property type="project" value="UniProtKB-SubCell"/>
</dbReference>
<evidence type="ECO:0000259" key="10">
    <source>
        <dbReference type="PROSITE" id="PS50157"/>
    </source>
</evidence>
<feature type="domain" description="C2H2-type" evidence="10">
    <location>
        <begin position="245"/>
        <end position="272"/>
    </location>
</feature>
<feature type="compositionally biased region" description="Basic and acidic residues" evidence="9">
    <location>
        <begin position="99"/>
        <end position="112"/>
    </location>
</feature>
<organism evidence="11 12">
    <name type="scientific">Zonotrichia albicollis</name>
    <name type="common">White-throated sparrow</name>
    <name type="synonym">Fringilla albicollis</name>
    <dbReference type="NCBI Taxonomy" id="44394"/>
    <lineage>
        <taxon>Eukaryota</taxon>
        <taxon>Metazoa</taxon>
        <taxon>Chordata</taxon>
        <taxon>Craniata</taxon>
        <taxon>Vertebrata</taxon>
        <taxon>Euteleostomi</taxon>
        <taxon>Archelosauria</taxon>
        <taxon>Archosauria</taxon>
        <taxon>Dinosauria</taxon>
        <taxon>Saurischia</taxon>
        <taxon>Theropoda</taxon>
        <taxon>Coelurosauria</taxon>
        <taxon>Aves</taxon>
        <taxon>Neognathae</taxon>
        <taxon>Neoaves</taxon>
        <taxon>Telluraves</taxon>
        <taxon>Australaves</taxon>
        <taxon>Passeriformes</taxon>
        <taxon>Passerellidae</taxon>
        <taxon>Zonotrichia</taxon>
    </lineage>
</organism>
<feature type="domain" description="C2H2-type" evidence="10">
    <location>
        <begin position="301"/>
        <end position="324"/>
    </location>
</feature>
<keyword evidence="6" id="KW-0862">Zinc</keyword>
<keyword evidence="4" id="KW-0677">Repeat</keyword>
<comment type="subcellular location">
    <subcellularLocation>
        <location evidence="1">Nucleus</location>
    </subcellularLocation>
</comment>
<accession>A0A8D2M7W2</accession>
<feature type="region of interest" description="Disordered" evidence="9">
    <location>
        <begin position="13"/>
        <end position="71"/>
    </location>
</feature>
<keyword evidence="12" id="KW-1185">Reference proteome</keyword>
<keyword evidence="3" id="KW-0479">Metal-binding</keyword>
<dbReference type="InterPro" id="IPR050826">
    <property type="entry name" value="Krueppel_C2H2_ZnFinger"/>
</dbReference>
<dbReference type="Pfam" id="PF00096">
    <property type="entry name" value="zf-C2H2"/>
    <property type="match status" value="4"/>
</dbReference>
<dbReference type="InterPro" id="IPR036236">
    <property type="entry name" value="Znf_C2H2_sf"/>
</dbReference>
<evidence type="ECO:0000256" key="6">
    <source>
        <dbReference type="ARBA" id="ARBA00022833"/>
    </source>
</evidence>
<feature type="region of interest" description="Disordered" evidence="9">
    <location>
        <begin position="92"/>
        <end position="172"/>
    </location>
</feature>
<name>A0A8D2M7W2_ZONAL</name>
<evidence type="ECO:0000256" key="9">
    <source>
        <dbReference type="SAM" id="MobiDB-lite"/>
    </source>
</evidence>
<dbReference type="SUPFAM" id="SSF57667">
    <property type="entry name" value="beta-beta-alpha zinc fingers"/>
    <property type="match status" value="3"/>
</dbReference>
<dbReference type="PROSITE" id="PS50157">
    <property type="entry name" value="ZINC_FINGER_C2H2_2"/>
    <property type="match status" value="6"/>
</dbReference>
<keyword evidence="5 8" id="KW-0863">Zinc-finger</keyword>
<reference evidence="11" key="2">
    <citation type="submission" date="2025-09" db="UniProtKB">
        <authorList>
            <consortium name="Ensembl"/>
        </authorList>
    </citation>
    <scope>IDENTIFICATION</scope>
</reference>
<dbReference type="PANTHER" id="PTHR24377">
    <property type="entry name" value="IP01015P-RELATED"/>
    <property type="match status" value="1"/>
</dbReference>